<feature type="transmembrane region" description="Helical" evidence="2">
    <location>
        <begin position="6"/>
        <end position="26"/>
    </location>
</feature>
<dbReference type="PANTHER" id="PTHR30469:SF15">
    <property type="entry name" value="HLYD FAMILY OF SECRETION PROTEINS"/>
    <property type="match status" value="1"/>
</dbReference>
<dbReference type="SUPFAM" id="SSF46579">
    <property type="entry name" value="Prefoldin"/>
    <property type="match status" value="1"/>
</dbReference>
<dbReference type="InterPro" id="IPR058639">
    <property type="entry name" value="BSH_YknX-like"/>
</dbReference>
<name>A0ABZ2ZIF8_9BACI</name>
<dbReference type="InterPro" id="IPR058627">
    <property type="entry name" value="MdtA-like_C"/>
</dbReference>
<keyword evidence="6" id="KW-1185">Reference proteome</keyword>
<dbReference type="EMBL" id="CP151651">
    <property type="protein sequence ID" value="WZP07259.1"/>
    <property type="molecule type" value="Genomic_DNA"/>
</dbReference>
<gene>
    <name evidence="5" type="ORF">AADC60_24920</name>
</gene>
<dbReference type="Proteomes" id="UP001472074">
    <property type="component" value="Chromosome"/>
</dbReference>
<keyword evidence="2" id="KW-1133">Transmembrane helix</keyword>
<dbReference type="PANTHER" id="PTHR30469">
    <property type="entry name" value="MULTIDRUG RESISTANCE PROTEIN MDTA"/>
    <property type="match status" value="1"/>
</dbReference>
<organism evidence="5 6">
    <name type="scientific">Cytobacillus pseudoceanisediminis</name>
    <dbReference type="NCBI Taxonomy" id="3051614"/>
    <lineage>
        <taxon>Bacteria</taxon>
        <taxon>Bacillati</taxon>
        <taxon>Bacillota</taxon>
        <taxon>Bacilli</taxon>
        <taxon>Bacillales</taxon>
        <taxon>Bacillaceae</taxon>
        <taxon>Cytobacillus</taxon>
    </lineage>
</organism>
<dbReference type="Pfam" id="PF25967">
    <property type="entry name" value="RND-MFP_C"/>
    <property type="match status" value="1"/>
</dbReference>
<feature type="domain" description="Multidrug resistance protein MdtA-like C-terminal permuted SH3" evidence="3">
    <location>
        <begin position="300"/>
        <end position="356"/>
    </location>
</feature>
<dbReference type="Pfam" id="PF25984">
    <property type="entry name" value="BSH_YknX"/>
    <property type="match status" value="1"/>
</dbReference>
<keyword evidence="2" id="KW-0472">Membrane</keyword>
<protein>
    <submittedName>
        <fullName evidence="5">RND transporter</fullName>
    </submittedName>
</protein>
<dbReference type="Gene3D" id="2.40.420.20">
    <property type="match status" value="1"/>
</dbReference>
<evidence type="ECO:0000259" key="3">
    <source>
        <dbReference type="Pfam" id="PF25967"/>
    </source>
</evidence>
<keyword evidence="2" id="KW-0812">Transmembrane</keyword>
<evidence type="ECO:0000259" key="4">
    <source>
        <dbReference type="Pfam" id="PF25984"/>
    </source>
</evidence>
<accession>A0ABZ2ZIF8</accession>
<keyword evidence="1" id="KW-0175">Coiled coil</keyword>
<sequence>MKRAWVLRILVACIGIFIAANLYLALKPDSKVEKAAYINKWQSVSKENLIDSFAKKGVVAPAEEYQVYYDERQGVFNQFLVKEGDSITPGTGLFEYQPEDLEAEKERLNSEAEKLENQIDDLEDHIDDLETYKRTLIFDEEEKGSEATVTSSLDRDIHEKELQVSLLERELEMTENQLGYLEDQPGSVTLQSNFSGTISEIDRSLDNPIITITSDSSLVNGELTLDERMQTSIGMKVLVSAKGFKGEGSIINLASLPKSGASLDKESAYPFSVQLNEDATEILKGTPVHIEVVTDEIEGAVTIPSKVIKKEKDASYVWVISTAGKLERRQIKSGLQVNGKTEIKDGLEKGEWIVKDKGIHKDFDGTAAATSFKTKHLSKKEISSLKNKTKWKYILKGFVTR</sequence>
<feature type="coiled-coil region" evidence="1">
    <location>
        <begin position="98"/>
        <end position="184"/>
    </location>
</feature>
<evidence type="ECO:0000256" key="1">
    <source>
        <dbReference type="SAM" id="Coils"/>
    </source>
</evidence>
<reference evidence="5 6" key="1">
    <citation type="submission" date="2024-04" db="EMBL/GenBank/DDBJ databases">
        <title>Screening of coral probiotics and analysis of their probiotic properties.</title>
        <authorList>
            <person name="Wang S."/>
        </authorList>
    </citation>
    <scope>NUCLEOTIDE SEQUENCE [LARGE SCALE GENOMIC DNA]</scope>
    <source>
        <strain evidence="5 6">GXU-Z9</strain>
    </source>
</reference>
<evidence type="ECO:0000313" key="6">
    <source>
        <dbReference type="Proteomes" id="UP001472074"/>
    </source>
</evidence>
<evidence type="ECO:0000256" key="2">
    <source>
        <dbReference type="SAM" id="Phobius"/>
    </source>
</evidence>
<dbReference type="RefSeq" id="WP_009332018.1">
    <property type="nucleotide sequence ID" value="NZ_CP151651.1"/>
</dbReference>
<feature type="domain" description="YknX-like barrel-sandwich hybrid" evidence="4">
    <location>
        <begin position="66"/>
        <end position="205"/>
    </location>
</feature>
<evidence type="ECO:0000313" key="5">
    <source>
        <dbReference type="EMBL" id="WZP07259.1"/>
    </source>
</evidence>
<proteinExistence type="predicted"/>